<evidence type="ECO:0000259" key="3">
    <source>
        <dbReference type="PROSITE" id="PS51762"/>
    </source>
</evidence>
<feature type="compositionally biased region" description="Polar residues" evidence="2">
    <location>
        <begin position="1"/>
        <end position="10"/>
    </location>
</feature>
<keyword evidence="5" id="KW-1185">Reference proteome</keyword>
<evidence type="ECO:0000256" key="1">
    <source>
        <dbReference type="ARBA" id="ARBA00006865"/>
    </source>
</evidence>
<proteinExistence type="inferred from homology"/>
<accession>A0ABS5K6W9</accession>
<evidence type="ECO:0000313" key="4">
    <source>
        <dbReference type="EMBL" id="MBS2210735.1"/>
    </source>
</evidence>
<dbReference type="PANTHER" id="PTHR10963">
    <property type="entry name" value="GLYCOSYL HYDROLASE-RELATED"/>
    <property type="match status" value="1"/>
</dbReference>
<dbReference type="InterPro" id="IPR013320">
    <property type="entry name" value="ConA-like_dom_sf"/>
</dbReference>
<evidence type="ECO:0000256" key="2">
    <source>
        <dbReference type="SAM" id="MobiDB-lite"/>
    </source>
</evidence>
<gene>
    <name evidence="4" type="ORF">KEM09_04955</name>
</gene>
<reference evidence="4 5" key="1">
    <citation type="journal article" date="2014" name="Int. J. Syst. Evol. Microbiol.">
        <title>Carboxylicivirga gen. nov. in the family Marinilabiliaceae with two novel species, Carboxylicivirga mesophila sp. nov. and Carboxylicivirga taeanensis sp. nov., and reclassification of Cytophaga fermentans as Saccharicrinis fermentans gen. nov., comb. nov.</title>
        <authorList>
            <person name="Yang S.H."/>
            <person name="Seo H.S."/>
            <person name="Woo J.H."/>
            <person name="Oh H.M."/>
            <person name="Jang H."/>
            <person name="Lee J.H."/>
            <person name="Kim S.J."/>
            <person name="Kwon K.K."/>
        </authorList>
    </citation>
    <scope>NUCLEOTIDE SEQUENCE [LARGE SCALE GENOMIC DNA]</scope>
    <source>
        <strain evidence="4 5">JCM 18290</strain>
    </source>
</reference>
<evidence type="ECO:0000313" key="5">
    <source>
        <dbReference type="Proteomes" id="UP000721861"/>
    </source>
</evidence>
<protein>
    <submittedName>
        <fullName evidence="4">Family 16 glycosylhydrolase</fullName>
    </submittedName>
</protein>
<dbReference type="InterPro" id="IPR050546">
    <property type="entry name" value="Glycosyl_Hydrlase_16"/>
</dbReference>
<feature type="region of interest" description="Disordered" evidence="2">
    <location>
        <begin position="1"/>
        <end position="21"/>
    </location>
</feature>
<dbReference type="Proteomes" id="UP000721861">
    <property type="component" value="Unassembled WGS sequence"/>
</dbReference>
<dbReference type="Pfam" id="PF00722">
    <property type="entry name" value="Glyco_hydro_16"/>
    <property type="match status" value="1"/>
</dbReference>
<sequence length="479" mass="56526">MALFSSSKYPNTAKYEAEQKKNKADYERFNQYAKSDELKRINELEILINSADFTKKVDKLKNEKFKDTAEFRQLQKYTTQKKSAEFKKYFKYVASGMPERVKQIEVSSKRKELAELNEYVRSSEFQSARQQKGFKKSEAYQKFKRCKALTKDKEIRLFNKQVNSSLYKNYLNIHDSERLKTYQELEQEVTSEKFISFKNWMEDKKKFQKSEEYSLIQEYNKLVKSPDYIWYKKVEKDNSFGEIKKWQLLFEDDFSSTSLNREKWITGYYWGKALLNKTYVLENEKQFFTDNNISISGKGVQLNTRNEHADGLVWDSQRGFMPKAFDFTAGLISTGQSHRQQFGKIEAKVKVDHVHPVRHAFWLVGEKMAPQIDVFRFEDKNAKSHLAGLQLINGKGPELQSKAVKGAKFDSDYFVYSIEWTKDKLSWFINGVKVNEQTNNIPDTPMYLVFSSHITDDVEKLDASANMYVEWVRCYQQKN</sequence>
<dbReference type="SUPFAM" id="SSF49899">
    <property type="entry name" value="Concanavalin A-like lectins/glucanases"/>
    <property type="match status" value="1"/>
</dbReference>
<comment type="similarity">
    <text evidence="1">Belongs to the glycosyl hydrolase 16 family.</text>
</comment>
<dbReference type="PANTHER" id="PTHR10963:SF55">
    <property type="entry name" value="GLYCOSIDE HYDROLASE FAMILY 16 PROTEIN"/>
    <property type="match status" value="1"/>
</dbReference>
<name>A0ABS5K6W9_9BACT</name>
<dbReference type="Gene3D" id="2.60.120.200">
    <property type="match status" value="1"/>
</dbReference>
<dbReference type="EMBL" id="JAGUCN010000004">
    <property type="protein sequence ID" value="MBS2210735.1"/>
    <property type="molecule type" value="Genomic_DNA"/>
</dbReference>
<organism evidence="4 5">
    <name type="scientific">Carboxylicivirga mesophila</name>
    <dbReference type="NCBI Taxonomy" id="1166478"/>
    <lineage>
        <taxon>Bacteria</taxon>
        <taxon>Pseudomonadati</taxon>
        <taxon>Bacteroidota</taxon>
        <taxon>Bacteroidia</taxon>
        <taxon>Marinilabiliales</taxon>
        <taxon>Marinilabiliaceae</taxon>
        <taxon>Carboxylicivirga</taxon>
    </lineage>
</organism>
<comment type="caution">
    <text evidence="4">The sequence shown here is derived from an EMBL/GenBank/DDBJ whole genome shotgun (WGS) entry which is preliminary data.</text>
</comment>
<dbReference type="PROSITE" id="PS51762">
    <property type="entry name" value="GH16_2"/>
    <property type="match status" value="1"/>
</dbReference>
<dbReference type="RefSeq" id="WP_212226318.1">
    <property type="nucleotide sequence ID" value="NZ_JAGUCN010000004.1"/>
</dbReference>
<feature type="domain" description="GH16" evidence="3">
    <location>
        <begin position="234"/>
        <end position="479"/>
    </location>
</feature>
<dbReference type="InterPro" id="IPR000757">
    <property type="entry name" value="Beta-glucanase-like"/>
</dbReference>
<dbReference type="CDD" id="cd00413">
    <property type="entry name" value="Glyco_hydrolase_16"/>
    <property type="match status" value="1"/>
</dbReference>